<dbReference type="GO" id="GO:0008887">
    <property type="term" value="F:glycerate kinase activity"/>
    <property type="evidence" value="ECO:0007669"/>
    <property type="project" value="InterPro"/>
</dbReference>
<proteinExistence type="predicted"/>
<dbReference type="InterPro" id="IPR007835">
    <property type="entry name" value="MOFRL"/>
</dbReference>
<dbReference type="InterPro" id="IPR025286">
    <property type="entry name" value="MOFRL_assoc_dom"/>
</dbReference>
<feature type="domain" description="MOFRL-associated" evidence="2">
    <location>
        <begin position="8"/>
        <end position="230"/>
    </location>
</feature>
<dbReference type="InterPro" id="IPR037035">
    <property type="entry name" value="GK-like_C_sf"/>
</dbReference>
<dbReference type="GO" id="GO:0005737">
    <property type="term" value="C:cytoplasm"/>
    <property type="evidence" value="ECO:0007669"/>
    <property type="project" value="TreeGrafter"/>
</dbReference>
<keyword evidence="4" id="KW-1185">Reference proteome</keyword>
<evidence type="ECO:0000313" key="3">
    <source>
        <dbReference type="EMBL" id="MBR0575010.1"/>
    </source>
</evidence>
<sequence>MGTLREDAQTIIAESIKEVLPEAAVIKALQEKTFPGKVVAVAIGKAAWNMAKAAKDTLGDRLEKGVVVTKYDHSRGDIAGFEIIEAGHPIADENSVLGASKALELVRDLGSEDTVVFLVSGGGSALFEKPMKGVLLEDIMDVTDQLLKSGADIVEINTVRKHLSAVKGGKFASQCGKAKIFTIVLSDVIGDRLDSIASGPAYPDSSTSEEALLIADRYNLQLSEEVRQVLMIETPKVVENCETVITGSVSELCKAAAKAASALGYEPYLLSSTVDGEAREVGRFLAALAREIRRGTSTLKPPCALIAGGETVVRIKGTGKGGRNQELALSAALGIAGLNDVVIFSVGSDGTDGPTDAAGGMVDGSSVQRMRHAGKLPEVHLDENDSYHALKSIGDLLVTGSTGTNVNDLMVVLVREE</sequence>
<evidence type="ECO:0000259" key="2">
    <source>
        <dbReference type="Pfam" id="PF13660"/>
    </source>
</evidence>
<comment type="caution">
    <text evidence="3">The sequence shown here is derived from an EMBL/GenBank/DDBJ whole genome shotgun (WGS) entry which is preliminary data.</text>
</comment>
<dbReference type="FunFam" id="3.40.1480.10:FF:000002">
    <property type="entry name" value="Glycerate kinase"/>
    <property type="match status" value="1"/>
</dbReference>
<gene>
    <name evidence="3" type="ORF">KCG48_01520</name>
</gene>
<dbReference type="Proteomes" id="UP000675379">
    <property type="component" value="Unassembled WGS sequence"/>
</dbReference>
<dbReference type="Gene3D" id="3.40.1480.10">
    <property type="entry name" value="MOFRL domain"/>
    <property type="match status" value="1"/>
</dbReference>
<accession>A0A941CLZ8</accession>
<feature type="domain" description="MOFRL" evidence="1">
    <location>
        <begin position="303"/>
        <end position="408"/>
    </location>
</feature>
<dbReference type="Gene3D" id="3.40.50.10180">
    <property type="entry name" value="Glycerate kinase, MOFRL-like N-terminal domain"/>
    <property type="match status" value="1"/>
</dbReference>
<dbReference type="PANTHER" id="PTHR12227:SF0">
    <property type="entry name" value="GLYCERATE KINASE"/>
    <property type="match status" value="1"/>
</dbReference>
<name>A0A941CLZ8_9CLOT</name>
<keyword evidence="3" id="KW-0418">Kinase</keyword>
<dbReference type="PANTHER" id="PTHR12227">
    <property type="entry name" value="GLYCERATE KINASE"/>
    <property type="match status" value="1"/>
</dbReference>
<dbReference type="InterPro" id="IPR039760">
    <property type="entry name" value="MOFRL_protein"/>
</dbReference>
<evidence type="ECO:0000313" key="4">
    <source>
        <dbReference type="Proteomes" id="UP000675379"/>
    </source>
</evidence>
<reference evidence="3" key="1">
    <citation type="submission" date="2021-04" db="EMBL/GenBank/DDBJ databases">
        <title>Proteiniclasticum sedimins sp. nov., an obligate anaerobic bacterium isolated from anaerobic sludge.</title>
        <authorList>
            <person name="Liu J."/>
        </authorList>
    </citation>
    <scope>NUCLEOTIDE SEQUENCE</scope>
    <source>
        <strain evidence="3">BAD-10</strain>
    </source>
</reference>
<dbReference type="Pfam" id="PF13660">
    <property type="entry name" value="DUF4147"/>
    <property type="match status" value="1"/>
</dbReference>
<dbReference type="EMBL" id="JAGSCS010000001">
    <property type="protein sequence ID" value="MBR0575010.1"/>
    <property type="molecule type" value="Genomic_DNA"/>
</dbReference>
<protein>
    <submittedName>
        <fullName evidence="3">Glycerate kinase</fullName>
    </submittedName>
</protein>
<dbReference type="RefSeq" id="WP_211799519.1">
    <property type="nucleotide sequence ID" value="NZ_JAGSCS010000001.1"/>
</dbReference>
<dbReference type="SUPFAM" id="SSF82544">
    <property type="entry name" value="GckA/TtuD-like"/>
    <property type="match status" value="1"/>
</dbReference>
<keyword evidence="3" id="KW-0808">Transferase</keyword>
<dbReference type="InterPro" id="IPR038614">
    <property type="entry name" value="GK_N_sf"/>
</dbReference>
<organism evidence="3 4">
    <name type="scientific">Proteiniclasticum sediminis</name>
    <dbReference type="NCBI Taxonomy" id="2804028"/>
    <lineage>
        <taxon>Bacteria</taxon>
        <taxon>Bacillati</taxon>
        <taxon>Bacillota</taxon>
        <taxon>Clostridia</taxon>
        <taxon>Eubacteriales</taxon>
        <taxon>Clostridiaceae</taxon>
        <taxon>Proteiniclasticum</taxon>
    </lineage>
</organism>
<dbReference type="Pfam" id="PF05161">
    <property type="entry name" value="MOFRL"/>
    <property type="match status" value="1"/>
</dbReference>
<evidence type="ECO:0000259" key="1">
    <source>
        <dbReference type="Pfam" id="PF05161"/>
    </source>
</evidence>
<dbReference type="AlphaFoldDB" id="A0A941CLZ8"/>